<name>A0A1G8ACJ5_9SPHI</name>
<dbReference type="Gene3D" id="1.10.101.10">
    <property type="entry name" value="PGBD-like superfamily/PGBD"/>
    <property type="match status" value="1"/>
</dbReference>
<keyword evidence="5 7" id="KW-0573">Peptidoglycan synthesis</keyword>
<feature type="active site" description="Proton donor/acceptor" evidence="7">
    <location>
        <position position="431"/>
    </location>
</feature>
<keyword evidence="4 7" id="KW-0133">Cell shape</keyword>
<keyword evidence="3" id="KW-0808">Transferase</keyword>
<evidence type="ECO:0000256" key="3">
    <source>
        <dbReference type="ARBA" id="ARBA00022679"/>
    </source>
</evidence>
<feature type="domain" description="L,D-TPase catalytic" evidence="9">
    <location>
        <begin position="316"/>
        <end position="476"/>
    </location>
</feature>
<evidence type="ECO:0000256" key="7">
    <source>
        <dbReference type="PROSITE-ProRule" id="PRU01373"/>
    </source>
</evidence>
<dbReference type="InterPro" id="IPR036365">
    <property type="entry name" value="PGBD-like_sf"/>
</dbReference>
<dbReference type="GO" id="GO:0016740">
    <property type="term" value="F:transferase activity"/>
    <property type="evidence" value="ECO:0007669"/>
    <property type="project" value="UniProtKB-KW"/>
</dbReference>
<dbReference type="GO" id="GO:0009252">
    <property type="term" value="P:peptidoglycan biosynthetic process"/>
    <property type="evidence" value="ECO:0007669"/>
    <property type="project" value="UniProtKB-UniPathway"/>
</dbReference>
<comment type="pathway">
    <text evidence="1 7">Cell wall biogenesis; peptidoglycan biosynthesis.</text>
</comment>
<dbReference type="GO" id="GO:0071555">
    <property type="term" value="P:cell wall organization"/>
    <property type="evidence" value="ECO:0007669"/>
    <property type="project" value="UniProtKB-UniRule"/>
</dbReference>
<dbReference type="InterPro" id="IPR002477">
    <property type="entry name" value="Peptidoglycan-bd-like"/>
</dbReference>
<dbReference type="SUPFAM" id="SSF47090">
    <property type="entry name" value="PGBD-like"/>
    <property type="match status" value="1"/>
</dbReference>
<dbReference type="Proteomes" id="UP000199643">
    <property type="component" value="Unassembled WGS sequence"/>
</dbReference>
<feature type="chain" id="PRO_5011752857" evidence="8">
    <location>
        <begin position="24"/>
        <end position="530"/>
    </location>
</feature>
<dbReference type="InterPro" id="IPR038063">
    <property type="entry name" value="Transpep_catalytic_dom"/>
</dbReference>
<dbReference type="AlphaFoldDB" id="A0A1G8ACJ5"/>
<feature type="active site" description="Nucleophile" evidence="7">
    <location>
        <position position="450"/>
    </location>
</feature>
<protein>
    <submittedName>
        <fullName evidence="10">Murein L,D-transpeptidase YcbB/YkuD</fullName>
    </submittedName>
</protein>
<evidence type="ECO:0000313" key="10">
    <source>
        <dbReference type="EMBL" id="SDH18672.1"/>
    </source>
</evidence>
<dbReference type="OrthoDB" id="9778545at2"/>
<dbReference type="PROSITE" id="PS52029">
    <property type="entry name" value="LD_TPASE"/>
    <property type="match status" value="1"/>
</dbReference>
<evidence type="ECO:0000256" key="6">
    <source>
        <dbReference type="ARBA" id="ARBA00023316"/>
    </source>
</evidence>
<dbReference type="InterPro" id="IPR036366">
    <property type="entry name" value="PGBDSf"/>
</dbReference>
<dbReference type="InterPro" id="IPR045380">
    <property type="entry name" value="LD_TPept_scaffold_dom"/>
</dbReference>
<evidence type="ECO:0000256" key="1">
    <source>
        <dbReference type="ARBA" id="ARBA00004752"/>
    </source>
</evidence>
<organism evidence="10 11">
    <name type="scientific">Pedobacter terrae</name>
    <dbReference type="NCBI Taxonomy" id="405671"/>
    <lineage>
        <taxon>Bacteria</taxon>
        <taxon>Pseudomonadati</taxon>
        <taxon>Bacteroidota</taxon>
        <taxon>Sphingobacteriia</taxon>
        <taxon>Sphingobacteriales</taxon>
        <taxon>Sphingobacteriaceae</taxon>
        <taxon>Pedobacter</taxon>
    </lineage>
</organism>
<evidence type="ECO:0000313" key="11">
    <source>
        <dbReference type="Proteomes" id="UP000199643"/>
    </source>
</evidence>
<dbReference type="PANTHER" id="PTHR41533:SF2">
    <property type="entry name" value="BLR7131 PROTEIN"/>
    <property type="match status" value="1"/>
</dbReference>
<dbReference type="UniPathway" id="UPA00219"/>
<dbReference type="GO" id="GO:0008360">
    <property type="term" value="P:regulation of cell shape"/>
    <property type="evidence" value="ECO:0007669"/>
    <property type="project" value="UniProtKB-UniRule"/>
</dbReference>
<evidence type="ECO:0000256" key="8">
    <source>
        <dbReference type="SAM" id="SignalP"/>
    </source>
</evidence>
<comment type="similarity">
    <text evidence="2">Belongs to the YkuD family.</text>
</comment>
<dbReference type="SUPFAM" id="SSF141523">
    <property type="entry name" value="L,D-transpeptidase catalytic domain-like"/>
    <property type="match status" value="1"/>
</dbReference>
<dbReference type="PANTHER" id="PTHR41533">
    <property type="entry name" value="L,D-TRANSPEPTIDASE HI_1667-RELATED"/>
    <property type="match status" value="1"/>
</dbReference>
<dbReference type="CDD" id="cd16913">
    <property type="entry name" value="YkuD_like"/>
    <property type="match status" value="1"/>
</dbReference>
<dbReference type="InterPro" id="IPR052905">
    <property type="entry name" value="LD-transpeptidase_YkuD-like"/>
</dbReference>
<dbReference type="EMBL" id="FNCH01000018">
    <property type="protein sequence ID" value="SDH18672.1"/>
    <property type="molecule type" value="Genomic_DNA"/>
</dbReference>
<feature type="signal peptide" evidence="8">
    <location>
        <begin position="1"/>
        <end position="23"/>
    </location>
</feature>
<evidence type="ECO:0000259" key="9">
    <source>
        <dbReference type="PROSITE" id="PS52029"/>
    </source>
</evidence>
<dbReference type="GO" id="GO:0004180">
    <property type="term" value="F:carboxypeptidase activity"/>
    <property type="evidence" value="ECO:0007669"/>
    <property type="project" value="UniProtKB-ARBA"/>
</dbReference>
<dbReference type="STRING" id="405671.SAMN05421827_11886"/>
<proteinExistence type="inferred from homology"/>
<evidence type="ECO:0000256" key="5">
    <source>
        <dbReference type="ARBA" id="ARBA00022984"/>
    </source>
</evidence>
<gene>
    <name evidence="10" type="ORF">SAMN05421827_11886</name>
</gene>
<dbReference type="Gene3D" id="2.40.440.10">
    <property type="entry name" value="L,D-transpeptidase catalytic domain-like"/>
    <property type="match status" value="1"/>
</dbReference>
<sequence>MRNVIRSLFTLFLLCILCQPVKAGALSYLNQDLKDTILVTGFHTDSTSIENFILYQRFTPTASNQIRQFYKSRDYQHAWVTEEGLSEHAQIFLNLYDNYQFYSADSTLRNPKLNAQIELLQSEGIKLDSVKSYGELELQLTDFFMRFIKRAYSGKVNPENFQWHIPRKKIKMAEIMNTLVSANDLTVNSWLPISKEYLAMSAQVIRLKSLHQENWIEITLMKGEVLRQGDTSQIIKTIKNRLIRLGDLTTTDTTSLYDENLVSAVESFQARHGLTVDAVIGPKTIETLNIPIKEKLKQMLINMERMRWMPQHDESKRVEVNIPSFRMHVYQGNEDVLSMDVVVGKAATRTIIFSDQIKHVVFSPYWNLPMSIVKNEVVPGLERNKNYIADHNMEIRGEQNGLPIVRQKPGPANALGRVKFIFPNKYSIYLHDTPSRQLFKRTTRAFSHGCIRVEDPFALASNLLSPQKEWTSSKINEAMHENSEKWVNLDSPVPVYITYFTSWVDSSGKLNFRKDIYGHDRRLAEHLFTP</sequence>
<dbReference type="InterPro" id="IPR005490">
    <property type="entry name" value="LD_TPept_cat_dom"/>
</dbReference>
<dbReference type="Pfam" id="PF20142">
    <property type="entry name" value="Scaffold"/>
    <property type="match status" value="1"/>
</dbReference>
<reference evidence="11" key="1">
    <citation type="submission" date="2016-10" db="EMBL/GenBank/DDBJ databases">
        <authorList>
            <person name="Varghese N."/>
            <person name="Submissions S."/>
        </authorList>
    </citation>
    <scope>NUCLEOTIDE SEQUENCE [LARGE SCALE GENOMIC DNA]</scope>
    <source>
        <strain evidence="11">DSM 17933</strain>
    </source>
</reference>
<evidence type="ECO:0000256" key="4">
    <source>
        <dbReference type="ARBA" id="ARBA00022960"/>
    </source>
</evidence>
<dbReference type="Pfam" id="PF01471">
    <property type="entry name" value="PG_binding_1"/>
    <property type="match status" value="1"/>
</dbReference>
<dbReference type="Pfam" id="PF03734">
    <property type="entry name" value="YkuD"/>
    <property type="match status" value="1"/>
</dbReference>
<keyword evidence="6 7" id="KW-0961">Cell wall biogenesis/degradation</keyword>
<keyword evidence="11" id="KW-1185">Reference proteome</keyword>
<evidence type="ECO:0000256" key="2">
    <source>
        <dbReference type="ARBA" id="ARBA00005992"/>
    </source>
</evidence>
<keyword evidence="8" id="KW-0732">Signal</keyword>
<accession>A0A1G8ACJ5</accession>